<feature type="compositionally biased region" description="Polar residues" evidence="1">
    <location>
        <begin position="80"/>
        <end position="90"/>
    </location>
</feature>
<keyword evidence="3" id="KW-1185">Reference proteome</keyword>
<sequence>MTAGAAATLPRFVEDVRGRSGADPAPLGAPPLPSERRGPDSAEIVRAALTRAARTVSARAARTVSARAARTVSALPSPSPRTRSGTTASCASCAPGGT</sequence>
<feature type="compositionally biased region" description="Low complexity" evidence="1">
    <location>
        <begin position="60"/>
        <end position="75"/>
    </location>
</feature>
<protein>
    <submittedName>
        <fullName evidence="2">Uncharacterized protein</fullName>
    </submittedName>
</protein>
<evidence type="ECO:0000313" key="3">
    <source>
        <dbReference type="Proteomes" id="UP000621510"/>
    </source>
</evidence>
<evidence type="ECO:0000256" key="1">
    <source>
        <dbReference type="SAM" id="MobiDB-lite"/>
    </source>
</evidence>
<dbReference type="RefSeq" id="WP_201858220.1">
    <property type="nucleotide sequence ID" value="NZ_JAERRG010000051.1"/>
</dbReference>
<dbReference type="EMBL" id="JAERRG010000051">
    <property type="protein sequence ID" value="MBL1120462.1"/>
    <property type="molecule type" value="Genomic_DNA"/>
</dbReference>
<feature type="region of interest" description="Disordered" evidence="1">
    <location>
        <begin position="60"/>
        <end position="98"/>
    </location>
</feature>
<name>A0ABS1Q716_9ACTN</name>
<feature type="region of interest" description="Disordered" evidence="1">
    <location>
        <begin position="1"/>
        <end position="41"/>
    </location>
</feature>
<gene>
    <name evidence="2" type="ORF">JK364_50460</name>
</gene>
<accession>A0ABS1Q716</accession>
<organism evidence="2 3">
    <name type="scientific">Streptomyces endocoffeicus</name>
    <dbReference type="NCBI Taxonomy" id="2898945"/>
    <lineage>
        <taxon>Bacteria</taxon>
        <taxon>Bacillati</taxon>
        <taxon>Actinomycetota</taxon>
        <taxon>Actinomycetes</taxon>
        <taxon>Kitasatosporales</taxon>
        <taxon>Streptomycetaceae</taxon>
        <taxon>Streptomyces</taxon>
    </lineage>
</organism>
<dbReference type="Proteomes" id="UP000621510">
    <property type="component" value="Unassembled WGS sequence"/>
</dbReference>
<reference evidence="2 3" key="1">
    <citation type="submission" date="2021-01" db="EMBL/GenBank/DDBJ databases">
        <title>WGS of actinomycetes isolated from Thailand.</title>
        <authorList>
            <person name="Thawai C."/>
        </authorList>
    </citation>
    <scope>NUCLEOTIDE SEQUENCE [LARGE SCALE GENOMIC DNA]</scope>
    <source>
        <strain evidence="2 3">CA3R110</strain>
    </source>
</reference>
<proteinExistence type="predicted"/>
<comment type="caution">
    <text evidence="2">The sequence shown here is derived from an EMBL/GenBank/DDBJ whole genome shotgun (WGS) entry which is preliminary data.</text>
</comment>
<evidence type="ECO:0000313" key="2">
    <source>
        <dbReference type="EMBL" id="MBL1120462.1"/>
    </source>
</evidence>